<evidence type="ECO:0000259" key="4">
    <source>
        <dbReference type="Pfam" id="PF00685"/>
    </source>
</evidence>
<evidence type="ECO:0000256" key="1">
    <source>
        <dbReference type="ARBA" id="ARBA00005771"/>
    </source>
</evidence>
<dbReference type="Proteomes" id="UP000585474">
    <property type="component" value="Unassembled WGS sequence"/>
</dbReference>
<dbReference type="OrthoDB" id="205623at2759"/>
<protein>
    <recommendedName>
        <fullName evidence="3">Sulfotransferase</fullName>
        <ecNumber evidence="3">2.8.2.-</ecNumber>
    </recommendedName>
</protein>
<dbReference type="Pfam" id="PF00685">
    <property type="entry name" value="Sulfotransfer_1"/>
    <property type="match status" value="1"/>
</dbReference>
<dbReference type="InterPro" id="IPR000863">
    <property type="entry name" value="Sulfotransferase_dom"/>
</dbReference>
<feature type="domain" description="Sulfotransferase" evidence="4">
    <location>
        <begin position="55"/>
        <end position="164"/>
    </location>
</feature>
<proteinExistence type="inferred from homology"/>
<dbReference type="EMBL" id="BJWL01000008">
    <property type="protein sequence ID" value="GFY93463.1"/>
    <property type="molecule type" value="Genomic_DNA"/>
</dbReference>
<evidence type="ECO:0000313" key="6">
    <source>
        <dbReference type="Proteomes" id="UP000585474"/>
    </source>
</evidence>
<keyword evidence="6" id="KW-1185">Reference proteome</keyword>
<dbReference type="SUPFAM" id="SSF52540">
    <property type="entry name" value="P-loop containing nucleoside triphosphate hydrolases"/>
    <property type="match status" value="1"/>
</dbReference>
<dbReference type="GO" id="GO:0016787">
    <property type="term" value="F:hydrolase activity"/>
    <property type="evidence" value="ECO:0007669"/>
    <property type="project" value="UniProtKB-KW"/>
</dbReference>
<keyword evidence="2 3" id="KW-0808">Transferase</keyword>
<dbReference type="EC" id="2.8.2.-" evidence="3"/>
<dbReference type="AlphaFoldDB" id="A0A7J0F4C6"/>
<dbReference type="PANTHER" id="PTHR11783">
    <property type="entry name" value="SULFOTRANSFERASE SULT"/>
    <property type="match status" value="1"/>
</dbReference>
<gene>
    <name evidence="5" type="ORF">Acr_08g0018590</name>
</gene>
<comment type="similarity">
    <text evidence="1 3">Belongs to the sulfotransferase 1 family.</text>
</comment>
<keyword evidence="5" id="KW-0378">Hydrolase</keyword>
<reference evidence="5 6" key="1">
    <citation type="submission" date="2019-07" db="EMBL/GenBank/DDBJ databases">
        <title>De Novo Assembly of kiwifruit Actinidia rufa.</title>
        <authorList>
            <person name="Sugita-Konishi S."/>
            <person name="Sato K."/>
            <person name="Mori E."/>
            <person name="Abe Y."/>
            <person name="Kisaki G."/>
            <person name="Hamano K."/>
            <person name="Suezawa K."/>
            <person name="Otani M."/>
            <person name="Fukuda T."/>
            <person name="Manabe T."/>
            <person name="Gomi K."/>
            <person name="Tabuchi M."/>
            <person name="Akimitsu K."/>
            <person name="Kataoka I."/>
        </authorList>
    </citation>
    <scope>NUCLEOTIDE SEQUENCE [LARGE SCALE GENOMIC DNA]</scope>
    <source>
        <strain evidence="6">cv. Fuchu</strain>
    </source>
</reference>
<accession>A0A7J0F4C6</accession>
<sequence>MKNDPRSSTQDLRDDNDLLVPLPKEKGWSGSDHLYLYQGFWWGVMAAQHFQACETDFILASTPKSGTTWLKALMFSIASRGCYTLSQNPLLTSNPHDLVPFLEKPGLIPNDFQSPRLFSTHIPFHSLPESIKNCVTRCRVVYLCRNPFDTFISDWHFLTKANPNSLDTILK</sequence>
<name>A0A7J0F4C6_9ERIC</name>
<dbReference type="Gene3D" id="3.40.50.300">
    <property type="entry name" value="P-loop containing nucleotide triphosphate hydrolases"/>
    <property type="match status" value="1"/>
</dbReference>
<dbReference type="InterPro" id="IPR027417">
    <property type="entry name" value="P-loop_NTPase"/>
</dbReference>
<comment type="caution">
    <text evidence="5">The sequence shown here is derived from an EMBL/GenBank/DDBJ whole genome shotgun (WGS) entry which is preliminary data.</text>
</comment>
<evidence type="ECO:0000256" key="2">
    <source>
        <dbReference type="ARBA" id="ARBA00022679"/>
    </source>
</evidence>
<evidence type="ECO:0000313" key="5">
    <source>
        <dbReference type="EMBL" id="GFY93463.1"/>
    </source>
</evidence>
<organism evidence="5 6">
    <name type="scientific">Actinidia rufa</name>
    <dbReference type="NCBI Taxonomy" id="165716"/>
    <lineage>
        <taxon>Eukaryota</taxon>
        <taxon>Viridiplantae</taxon>
        <taxon>Streptophyta</taxon>
        <taxon>Embryophyta</taxon>
        <taxon>Tracheophyta</taxon>
        <taxon>Spermatophyta</taxon>
        <taxon>Magnoliopsida</taxon>
        <taxon>eudicotyledons</taxon>
        <taxon>Gunneridae</taxon>
        <taxon>Pentapetalae</taxon>
        <taxon>asterids</taxon>
        <taxon>Ericales</taxon>
        <taxon>Actinidiaceae</taxon>
        <taxon>Actinidia</taxon>
    </lineage>
</organism>
<evidence type="ECO:0000256" key="3">
    <source>
        <dbReference type="RuleBase" id="RU361155"/>
    </source>
</evidence>
<dbReference type="GO" id="GO:0008146">
    <property type="term" value="F:sulfotransferase activity"/>
    <property type="evidence" value="ECO:0007669"/>
    <property type="project" value="InterPro"/>
</dbReference>